<feature type="non-terminal residue" evidence="2">
    <location>
        <position position="102"/>
    </location>
</feature>
<feature type="compositionally biased region" description="Basic residues" evidence="1">
    <location>
        <begin position="12"/>
        <end position="24"/>
    </location>
</feature>
<name>A0A0L0DQC7_THETB</name>
<dbReference type="Proteomes" id="UP000054408">
    <property type="component" value="Unassembled WGS sequence"/>
</dbReference>
<protein>
    <submittedName>
        <fullName evidence="2">Uncharacterized protein</fullName>
    </submittedName>
</protein>
<feature type="region of interest" description="Disordered" evidence="1">
    <location>
        <begin position="66"/>
        <end position="102"/>
    </location>
</feature>
<accession>A0A0L0DQC7</accession>
<evidence type="ECO:0000313" key="2">
    <source>
        <dbReference type="EMBL" id="KNC54514.1"/>
    </source>
</evidence>
<dbReference type="RefSeq" id="XP_013753670.1">
    <property type="nucleotide sequence ID" value="XM_013898216.1"/>
</dbReference>
<evidence type="ECO:0000256" key="1">
    <source>
        <dbReference type="SAM" id="MobiDB-lite"/>
    </source>
</evidence>
<proteinExistence type="predicted"/>
<feature type="region of interest" description="Disordered" evidence="1">
    <location>
        <begin position="1"/>
        <end position="24"/>
    </location>
</feature>
<reference evidence="2 3" key="1">
    <citation type="submission" date="2010-05" db="EMBL/GenBank/DDBJ databases">
        <title>The Genome Sequence of Thecamonas trahens ATCC 50062.</title>
        <authorList>
            <consortium name="The Broad Institute Genome Sequencing Platform"/>
            <person name="Russ C."/>
            <person name="Cuomo C."/>
            <person name="Shea T."/>
            <person name="Young S.K."/>
            <person name="Zeng Q."/>
            <person name="Koehrsen M."/>
            <person name="Haas B."/>
            <person name="Borodovsky M."/>
            <person name="Guigo R."/>
            <person name="Alvarado L."/>
            <person name="Berlin A."/>
            <person name="Bochicchio J."/>
            <person name="Borenstein D."/>
            <person name="Chapman S."/>
            <person name="Chen Z."/>
            <person name="Freedman E."/>
            <person name="Gellesch M."/>
            <person name="Goldberg J."/>
            <person name="Griggs A."/>
            <person name="Gujja S."/>
            <person name="Heilman E."/>
            <person name="Heiman D."/>
            <person name="Hepburn T."/>
            <person name="Howarth C."/>
            <person name="Jen D."/>
            <person name="Larson L."/>
            <person name="Mehta T."/>
            <person name="Park D."/>
            <person name="Pearson M."/>
            <person name="Roberts A."/>
            <person name="Saif S."/>
            <person name="Shenoy N."/>
            <person name="Sisk P."/>
            <person name="Stolte C."/>
            <person name="Sykes S."/>
            <person name="Thomson T."/>
            <person name="Walk T."/>
            <person name="White J."/>
            <person name="Yandava C."/>
            <person name="Burger G."/>
            <person name="Gray M.W."/>
            <person name="Holland P.W.H."/>
            <person name="King N."/>
            <person name="Lang F.B.F."/>
            <person name="Roger A.J."/>
            <person name="Ruiz-Trillo I."/>
            <person name="Lander E."/>
            <person name="Nusbaum C."/>
        </authorList>
    </citation>
    <scope>NUCLEOTIDE SEQUENCE [LARGE SCALE GENOMIC DNA]</scope>
    <source>
        <strain evidence="2 3">ATCC 50062</strain>
    </source>
</reference>
<dbReference type="GeneID" id="25570271"/>
<gene>
    <name evidence="2" type="ORF">AMSG_12357</name>
</gene>
<sequence length="102" mass="11127">MRGSHVGPAARRSSRRRPCVQRGRRPRCCRVKGLDRVPFPGNLLSSSRLNDVVVAHRDDSALAASADAVSSAPSRKRKHPSAPAFSPRKRTAAAAARHHYHS</sequence>
<keyword evidence="3" id="KW-1185">Reference proteome</keyword>
<feature type="compositionally biased region" description="Basic residues" evidence="1">
    <location>
        <begin position="87"/>
        <end position="102"/>
    </location>
</feature>
<organism evidence="2 3">
    <name type="scientific">Thecamonas trahens ATCC 50062</name>
    <dbReference type="NCBI Taxonomy" id="461836"/>
    <lineage>
        <taxon>Eukaryota</taxon>
        <taxon>Apusozoa</taxon>
        <taxon>Apusomonadida</taxon>
        <taxon>Apusomonadidae</taxon>
        <taxon>Thecamonas</taxon>
    </lineage>
</organism>
<evidence type="ECO:0000313" key="3">
    <source>
        <dbReference type="Proteomes" id="UP000054408"/>
    </source>
</evidence>
<dbReference type="EMBL" id="GL349490">
    <property type="protein sequence ID" value="KNC54514.1"/>
    <property type="molecule type" value="Genomic_DNA"/>
</dbReference>
<dbReference type="AlphaFoldDB" id="A0A0L0DQC7"/>
<feature type="compositionally biased region" description="Low complexity" evidence="1">
    <location>
        <begin position="1"/>
        <end position="11"/>
    </location>
</feature>